<name>A0A4R6IGD7_9SPHI</name>
<comment type="caution">
    <text evidence="2">The sequence shown here is derived from an EMBL/GenBank/DDBJ whole genome shotgun (WGS) entry which is preliminary data.</text>
</comment>
<protein>
    <recommendedName>
        <fullName evidence="1">DUF5672 domain-containing protein</fullName>
    </recommendedName>
</protein>
<dbReference type="Proteomes" id="UP000295499">
    <property type="component" value="Unassembled WGS sequence"/>
</dbReference>
<gene>
    <name evidence="2" type="ORF">CLV32_2528</name>
</gene>
<evidence type="ECO:0000313" key="2">
    <source>
        <dbReference type="EMBL" id="TDO21423.1"/>
    </source>
</evidence>
<feature type="domain" description="DUF5672" evidence="1">
    <location>
        <begin position="74"/>
        <end position="264"/>
    </location>
</feature>
<organism evidence="2 3">
    <name type="scientific">Pedobacter duraquae</name>
    <dbReference type="NCBI Taxonomy" id="425511"/>
    <lineage>
        <taxon>Bacteria</taxon>
        <taxon>Pseudomonadati</taxon>
        <taxon>Bacteroidota</taxon>
        <taxon>Sphingobacteriia</taxon>
        <taxon>Sphingobacteriales</taxon>
        <taxon>Sphingobacteriaceae</taxon>
        <taxon>Pedobacter</taxon>
    </lineage>
</organism>
<evidence type="ECO:0000259" key="1">
    <source>
        <dbReference type="Pfam" id="PF18922"/>
    </source>
</evidence>
<dbReference type="AlphaFoldDB" id="A0A4R6IGD7"/>
<sequence>MTDPGTLYAHKINTMKKNCAVVIPVYKTELSELEAIAVEQCKRILSADFDVIVIKPENLDLEKIPLLSFATSSISFADSYFQNVQQYNNLMLSADFYGKFLDYEYMLIYQLDAFVFQNTLAFWCKQNFDYIGAPWIREKPFPTYFKTLKEAIRSSWHRRFNPIGKDGVPDAGRQLNWMVGNGGLSLRKVDIFYQACLREVKLISQYIDQTHPHYNEDIFWCIEMNRRKKKIKVPNYKQAVYFSIEKAPDRAFMLTHNTLPFGCHAWDKNIEFWKPYFKQQGYIL</sequence>
<dbReference type="EMBL" id="SNWM01000003">
    <property type="protein sequence ID" value="TDO21423.1"/>
    <property type="molecule type" value="Genomic_DNA"/>
</dbReference>
<evidence type="ECO:0000313" key="3">
    <source>
        <dbReference type="Proteomes" id="UP000295499"/>
    </source>
</evidence>
<reference evidence="2 3" key="1">
    <citation type="submission" date="2019-03" db="EMBL/GenBank/DDBJ databases">
        <title>Genomic Encyclopedia of Archaeal and Bacterial Type Strains, Phase II (KMG-II): from individual species to whole genera.</title>
        <authorList>
            <person name="Goeker M."/>
        </authorList>
    </citation>
    <scope>NUCLEOTIDE SEQUENCE [LARGE SCALE GENOMIC DNA]</scope>
    <source>
        <strain evidence="2 3">DSM 19034</strain>
    </source>
</reference>
<dbReference type="InterPro" id="IPR043729">
    <property type="entry name" value="DUF5672"/>
</dbReference>
<dbReference type="Pfam" id="PF18922">
    <property type="entry name" value="DUF5672"/>
    <property type="match status" value="1"/>
</dbReference>
<proteinExistence type="predicted"/>
<keyword evidence="3" id="KW-1185">Reference proteome</keyword>
<accession>A0A4R6IGD7</accession>